<keyword evidence="4" id="KW-1185">Reference proteome</keyword>
<comment type="similarity">
    <text evidence="1">Belongs to the short-chain dehydrogenases/reductases (SDR) family.</text>
</comment>
<dbReference type="InterPro" id="IPR002347">
    <property type="entry name" value="SDR_fam"/>
</dbReference>
<sequence>MSMAFESLRDAHAVVVGGSSGIGLAVAGAFVRAGARVDALARDGDKLAAALQPLGRAASGHVVDATDEAALGACFERIGRFDHLVIAASGGAADGMFASLTEERFRAAFEQKFWVHVRCLRLAVGRVRHSATFVTGAAGRRAMQGLSGLAATNGALHAMVGPLALELAPLRVNAVSPGLVDTPYWDKLSPEKRDTLMRSAAERLPARRVGTVTDLAEAILLVASNGFITGTILDCDGGARHI</sequence>
<dbReference type="CDD" id="cd05233">
    <property type="entry name" value="SDR_c"/>
    <property type="match status" value="1"/>
</dbReference>
<evidence type="ECO:0000313" key="4">
    <source>
        <dbReference type="Proteomes" id="UP000325255"/>
    </source>
</evidence>
<dbReference type="SUPFAM" id="SSF51735">
    <property type="entry name" value="NAD(P)-binding Rossmann-fold domains"/>
    <property type="match status" value="1"/>
</dbReference>
<proteinExistence type="inferred from homology"/>
<keyword evidence="2" id="KW-0560">Oxidoreductase</keyword>
<dbReference type="Pfam" id="PF13561">
    <property type="entry name" value="adh_short_C2"/>
    <property type="match status" value="1"/>
</dbReference>
<dbReference type="InterPro" id="IPR051122">
    <property type="entry name" value="SDR_DHRS6-like"/>
</dbReference>
<dbReference type="PRINTS" id="PR00081">
    <property type="entry name" value="GDHRDH"/>
</dbReference>
<dbReference type="GO" id="GO:0016491">
    <property type="term" value="F:oxidoreductase activity"/>
    <property type="evidence" value="ECO:0007669"/>
    <property type="project" value="UniProtKB-KW"/>
</dbReference>
<comment type="caution">
    <text evidence="3">The sequence shown here is derived from an EMBL/GenBank/DDBJ whole genome shotgun (WGS) entry which is preliminary data.</text>
</comment>
<name>A0A5M6IRI1_9PROT</name>
<dbReference type="PANTHER" id="PTHR43477">
    <property type="entry name" value="DIHYDROANTICAPSIN 7-DEHYDROGENASE"/>
    <property type="match status" value="1"/>
</dbReference>
<protein>
    <submittedName>
        <fullName evidence="3">SDR family oxidoreductase</fullName>
    </submittedName>
</protein>
<dbReference type="PANTHER" id="PTHR43477:SF1">
    <property type="entry name" value="DIHYDROANTICAPSIN 7-DEHYDROGENASE"/>
    <property type="match status" value="1"/>
</dbReference>
<dbReference type="InterPro" id="IPR036291">
    <property type="entry name" value="NAD(P)-bd_dom_sf"/>
</dbReference>
<dbReference type="OrthoDB" id="9806974at2"/>
<evidence type="ECO:0000256" key="1">
    <source>
        <dbReference type="ARBA" id="ARBA00006484"/>
    </source>
</evidence>
<gene>
    <name evidence="3" type="ORF">F1189_20945</name>
</gene>
<reference evidence="3 4" key="1">
    <citation type="submission" date="2019-09" db="EMBL/GenBank/DDBJ databases">
        <title>Genome sequence of Rhodovastum atsumiense, a diverse member of the Acetobacteraceae family of non-sulfur purple photosynthetic bacteria.</title>
        <authorList>
            <person name="Meyer T."/>
            <person name="Kyndt J."/>
        </authorList>
    </citation>
    <scope>NUCLEOTIDE SEQUENCE [LARGE SCALE GENOMIC DNA]</scope>
    <source>
        <strain evidence="3 4">DSM 21279</strain>
    </source>
</reference>
<dbReference type="Proteomes" id="UP000325255">
    <property type="component" value="Unassembled WGS sequence"/>
</dbReference>
<dbReference type="Gene3D" id="3.40.50.720">
    <property type="entry name" value="NAD(P)-binding Rossmann-like Domain"/>
    <property type="match status" value="1"/>
</dbReference>
<dbReference type="EMBL" id="VWPK01000038">
    <property type="protein sequence ID" value="KAA5610085.1"/>
    <property type="molecule type" value="Genomic_DNA"/>
</dbReference>
<organism evidence="3 4">
    <name type="scientific">Rhodovastum atsumiense</name>
    <dbReference type="NCBI Taxonomy" id="504468"/>
    <lineage>
        <taxon>Bacteria</taxon>
        <taxon>Pseudomonadati</taxon>
        <taxon>Pseudomonadota</taxon>
        <taxon>Alphaproteobacteria</taxon>
        <taxon>Acetobacterales</taxon>
        <taxon>Acetobacteraceae</taxon>
        <taxon>Rhodovastum</taxon>
    </lineage>
</organism>
<evidence type="ECO:0000313" key="3">
    <source>
        <dbReference type="EMBL" id="KAA5610085.1"/>
    </source>
</evidence>
<evidence type="ECO:0000256" key="2">
    <source>
        <dbReference type="ARBA" id="ARBA00023002"/>
    </source>
</evidence>
<dbReference type="AlphaFoldDB" id="A0A5M6IRI1"/>
<accession>A0A5M6IRI1</accession>